<organism evidence="2 3">
    <name type="scientific">[Clostridium] fimetarium</name>
    <dbReference type="NCBI Taxonomy" id="99656"/>
    <lineage>
        <taxon>Bacteria</taxon>
        <taxon>Bacillati</taxon>
        <taxon>Bacillota</taxon>
        <taxon>Clostridia</taxon>
        <taxon>Lachnospirales</taxon>
        <taxon>Lachnospiraceae</taxon>
    </lineage>
</organism>
<sequence>MAQLIVNYSAIDTLKGTITSANQFFENRKETIETIRSGVNNVSTNRSYLGSAVSELYDKSKSFSDKETDLNTFKDELTTFASDAMEADQRVANRITSTTSSFCYTTGIGVTKTEEKSWWQSVKDAVSDGIDSVKDWYQENKDAIWAGVSFVANIVFCVLAVVAFIATLPASGFFAVCGAIAAGFALANAAADVVTSAIAYGSYVNGDKEGGDAWAKRGLKDGFLLVGRKADELTGLNVFETSFSVVYTTLSIVTAAYGVAKLGQGLLKSFKLNKLAWKNAFKFKGNKNLKWAKKINWKSRFKSSSNWKDAGKTLLGVKKTPYVSSKDYMNFKKSWAGKLALKVDGKNTSVIALLQFNQTGTNVKAAYKTVENIFSGGNLFGEVGAIKAFSNLTKSVGLTN</sequence>
<protein>
    <submittedName>
        <fullName evidence="2">Uncharacterized protein</fullName>
    </submittedName>
</protein>
<dbReference type="Gene3D" id="1.20.1170.10">
    <property type="match status" value="1"/>
</dbReference>
<evidence type="ECO:0000313" key="2">
    <source>
        <dbReference type="EMBL" id="SEW13157.1"/>
    </source>
</evidence>
<feature type="transmembrane region" description="Helical" evidence="1">
    <location>
        <begin position="172"/>
        <end position="191"/>
    </location>
</feature>
<proteinExistence type="predicted"/>
<keyword evidence="3" id="KW-1185">Reference proteome</keyword>
<dbReference type="AlphaFoldDB" id="A0A1I0PHG8"/>
<keyword evidence="1" id="KW-0812">Transmembrane</keyword>
<dbReference type="EMBL" id="FOJI01000005">
    <property type="protein sequence ID" value="SEW13157.1"/>
    <property type="molecule type" value="Genomic_DNA"/>
</dbReference>
<evidence type="ECO:0000256" key="1">
    <source>
        <dbReference type="SAM" id="Phobius"/>
    </source>
</evidence>
<evidence type="ECO:0000313" key="3">
    <source>
        <dbReference type="Proteomes" id="UP000199701"/>
    </source>
</evidence>
<feature type="transmembrane region" description="Helical" evidence="1">
    <location>
        <begin position="143"/>
        <end position="166"/>
    </location>
</feature>
<reference evidence="2 3" key="1">
    <citation type="submission" date="2016-10" db="EMBL/GenBank/DDBJ databases">
        <authorList>
            <person name="de Groot N.N."/>
        </authorList>
    </citation>
    <scope>NUCLEOTIDE SEQUENCE [LARGE SCALE GENOMIC DNA]</scope>
    <source>
        <strain evidence="2 3">DSM 9179</strain>
    </source>
</reference>
<dbReference type="Proteomes" id="UP000199701">
    <property type="component" value="Unassembled WGS sequence"/>
</dbReference>
<dbReference type="STRING" id="99656.SAMN05421659_10551"/>
<keyword evidence="1" id="KW-1133">Transmembrane helix</keyword>
<gene>
    <name evidence="2" type="ORF">SAMN05421659_10551</name>
</gene>
<accession>A0A1I0PHG8</accession>
<dbReference type="RefSeq" id="WP_092452373.1">
    <property type="nucleotide sequence ID" value="NZ_FOJI01000005.1"/>
</dbReference>
<keyword evidence="1" id="KW-0472">Membrane</keyword>
<name>A0A1I0PHG8_9FIRM</name>